<dbReference type="GO" id="GO:0006729">
    <property type="term" value="P:tetrahydrobiopterin biosynthetic process"/>
    <property type="evidence" value="ECO:0007669"/>
    <property type="project" value="InterPro"/>
</dbReference>
<evidence type="ECO:0000313" key="6">
    <source>
        <dbReference type="Proteomes" id="UP000239366"/>
    </source>
</evidence>
<sequence>MTALNESQILEKLQDLPHWTFEDGRLHRKLEFKDFKSCFAFMTLIAFEAEAQKHHPDWYNVYNRLLIQLSTHDAGGITENDFTLAHTIEKLYG</sequence>
<dbReference type="Gene3D" id="3.30.1360.20">
    <property type="entry name" value="Transcriptional coactivator/pterin dehydratase"/>
    <property type="match status" value="1"/>
</dbReference>
<dbReference type="OrthoDB" id="9794987at2"/>
<protein>
    <recommendedName>
        <fullName evidence="4">Putative pterin-4-alpha-carbinolamine dehydratase</fullName>
        <shortName evidence="4">PHS</shortName>
        <ecNumber evidence="4">4.2.1.96</ecNumber>
    </recommendedName>
    <alternativeName>
        <fullName evidence="4">4-alpha-hydroxy-tetrahydropterin dehydratase</fullName>
    </alternativeName>
    <alternativeName>
        <fullName evidence="4">Pterin carbinolamine dehydratase</fullName>
        <shortName evidence="4">PCD</shortName>
    </alternativeName>
</protein>
<proteinExistence type="inferred from homology"/>
<name>A0A2S7T7C3_9FLAO</name>
<dbReference type="Proteomes" id="UP000239366">
    <property type="component" value="Unassembled WGS sequence"/>
</dbReference>
<evidence type="ECO:0000256" key="2">
    <source>
        <dbReference type="ARBA" id="ARBA00006472"/>
    </source>
</evidence>
<keyword evidence="6" id="KW-1185">Reference proteome</keyword>
<reference evidence="6" key="1">
    <citation type="submission" date="2016-11" db="EMBL/GenBank/DDBJ databases">
        <title>Trade-off between light-utilization and light-protection in marine flavobacteria.</title>
        <authorList>
            <person name="Kumagai Y."/>
            <person name="Yoshizawa S."/>
            <person name="Kogure K."/>
        </authorList>
    </citation>
    <scope>NUCLEOTIDE SEQUENCE [LARGE SCALE GENOMIC DNA]</scope>
    <source>
        <strain evidence="6">SG-18</strain>
    </source>
</reference>
<evidence type="ECO:0000313" key="5">
    <source>
        <dbReference type="EMBL" id="PQJ15415.1"/>
    </source>
</evidence>
<accession>A0A2S7T7C3</accession>
<evidence type="ECO:0000256" key="4">
    <source>
        <dbReference type="HAMAP-Rule" id="MF_00434"/>
    </source>
</evidence>
<keyword evidence="3 4" id="KW-0456">Lyase</keyword>
<dbReference type="RefSeq" id="WP_105001065.1">
    <property type="nucleotide sequence ID" value="NZ_MQVX01000001.1"/>
</dbReference>
<dbReference type="EC" id="4.2.1.96" evidence="4"/>
<dbReference type="GO" id="GO:0008124">
    <property type="term" value="F:4-alpha-hydroxytetrahydrobiopterin dehydratase activity"/>
    <property type="evidence" value="ECO:0007669"/>
    <property type="project" value="UniProtKB-UniRule"/>
</dbReference>
<gene>
    <name evidence="5" type="ORF">BST99_06415</name>
</gene>
<comment type="caution">
    <text evidence="5">The sequence shown here is derived from an EMBL/GenBank/DDBJ whole genome shotgun (WGS) entry which is preliminary data.</text>
</comment>
<dbReference type="AlphaFoldDB" id="A0A2S7T7C3"/>
<dbReference type="HAMAP" id="MF_00434">
    <property type="entry name" value="Pterin_4_alpha"/>
    <property type="match status" value="1"/>
</dbReference>
<dbReference type="PANTHER" id="PTHR12599">
    <property type="entry name" value="PTERIN-4-ALPHA-CARBINOLAMINE DEHYDRATASE"/>
    <property type="match status" value="1"/>
</dbReference>
<dbReference type="PANTHER" id="PTHR12599:SF0">
    <property type="entry name" value="PTERIN-4-ALPHA-CARBINOLAMINE DEHYDRATASE"/>
    <property type="match status" value="1"/>
</dbReference>
<evidence type="ECO:0000256" key="1">
    <source>
        <dbReference type="ARBA" id="ARBA00001554"/>
    </source>
</evidence>
<comment type="catalytic activity">
    <reaction evidence="1 4">
        <text>(4aS,6R)-4a-hydroxy-L-erythro-5,6,7,8-tetrahydrobiopterin = (6R)-L-erythro-6,7-dihydrobiopterin + H2O</text>
        <dbReference type="Rhea" id="RHEA:11920"/>
        <dbReference type="ChEBI" id="CHEBI:15377"/>
        <dbReference type="ChEBI" id="CHEBI:15642"/>
        <dbReference type="ChEBI" id="CHEBI:43120"/>
        <dbReference type="EC" id="4.2.1.96"/>
    </reaction>
</comment>
<organism evidence="5 6">
    <name type="scientific">Aureicoccus marinus</name>
    <dbReference type="NCBI Taxonomy" id="754435"/>
    <lineage>
        <taxon>Bacteria</taxon>
        <taxon>Pseudomonadati</taxon>
        <taxon>Bacteroidota</taxon>
        <taxon>Flavobacteriia</taxon>
        <taxon>Flavobacteriales</taxon>
        <taxon>Flavobacteriaceae</taxon>
        <taxon>Aureicoccus</taxon>
    </lineage>
</organism>
<dbReference type="Pfam" id="PF01329">
    <property type="entry name" value="Pterin_4a"/>
    <property type="match status" value="1"/>
</dbReference>
<dbReference type="SUPFAM" id="SSF55248">
    <property type="entry name" value="PCD-like"/>
    <property type="match status" value="1"/>
</dbReference>
<dbReference type="NCBIfam" id="NF002017">
    <property type="entry name" value="PRK00823.1-2"/>
    <property type="match status" value="1"/>
</dbReference>
<dbReference type="InterPro" id="IPR036428">
    <property type="entry name" value="PCD_sf"/>
</dbReference>
<comment type="similarity">
    <text evidence="2 4">Belongs to the pterin-4-alpha-carbinolamine dehydratase family.</text>
</comment>
<dbReference type="EMBL" id="MQVX01000001">
    <property type="protein sequence ID" value="PQJ15415.1"/>
    <property type="molecule type" value="Genomic_DNA"/>
</dbReference>
<dbReference type="NCBIfam" id="NF002018">
    <property type="entry name" value="PRK00823.1-3"/>
    <property type="match status" value="1"/>
</dbReference>
<dbReference type="InterPro" id="IPR001533">
    <property type="entry name" value="Pterin_deHydtase"/>
</dbReference>
<evidence type="ECO:0000256" key="3">
    <source>
        <dbReference type="ARBA" id="ARBA00023239"/>
    </source>
</evidence>